<evidence type="ECO:0000313" key="3">
    <source>
        <dbReference type="EMBL" id="CAK0819291.1"/>
    </source>
</evidence>
<protein>
    <recommendedName>
        <fullName evidence="2">G-patch domain-containing protein</fullName>
    </recommendedName>
</protein>
<feature type="compositionally biased region" description="Low complexity" evidence="1">
    <location>
        <begin position="61"/>
        <end position="98"/>
    </location>
</feature>
<feature type="non-terminal residue" evidence="3">
    <location>
        <position position="1"/>
    </location>
</feature>
<feature type="domain" description="G-patch" evidence="2">
    <location>
        <begin position="1156"/>
        <end position="1202"/>
    </location>
</feature>
<evidence type="ECO:0000313" key="4">
    <source>
        <dbReference type="Proteomes" id="UP001189429"/>
    </source>
</evidence>
<dbReference type="Pfam" id="PF01585">
    <property type="entry name" value="G-patch"/>
    <property type="match status" value="1"/>
</dbReference>
<feature type="region of interest" description="Disordered" evidence="1">
    <location>
        <begin position="910"/>
        <end position="951"/>
    </location>
</feature>
<accession>A0ABN9RKX7</accession>
<dbReference type="EMBL" id="CAUYUJ010007002">
    <property type="protein sequence ID" value="CAK0819291.1"/>
    <property type="molecule type" value="Genomic_DNA"/>
</dbReference>
<feature type="compositionally biased region" description="Gly residues" evidence="1">
    <location>
        <begin position="866"/>
        <end position="877"/>
    </location>
</feature>
<keyword evidence="4" id="KW-1185">Reference proteome</keyword>
<dbReference type="Proteomes" id="UP001189429">
    <property type="component" value="Unassembled WGS sequence"/>
</dbReference>
<reference evidence="3" key="1">
    <citation type="submission" date="2023-10" db="EMBL/GenBank/DDBJ databases">
        <authorList>
            <person name="Chen Y."/>
            <person name="Shah S."/>
            <person name="Dougan E. K."/>
            <person name="Thang M."/>
            <person name="Chan C."/>
        </authorList>
    </citation>
    <scope>NUCLEOTIDE SEQUENCE [LARGE SCALE GENOMIC DNA]</scope>
</reference>
<name>A0ABN9RKX7_9DINO</name>
<dbReference type="PANTHER" id="PTHR38899:SF1">
    <property type="entry name" value="PROTEIN KINASE"/>
    <property type="match status" value="1"/>
</dbReference>
<organism evidence="3 4">
    <name type="scientific">Prorocentrum cordatum</name>
    <dbReference type="NCBI Taxonomy" id="2364126"/>
    <lineage>
        <taxon>Eukaryota</taxon>
        <taxon>Sar</taxon>
        <taxon>Alveolata</taxon>
        <taxon>Dinophyceae</taxon>
        <taxon>Prorocentrales</taxon>
        <taxon>Prorocentraceae</taxon>
        <taxon>Prorocentrum</taxon>
    </lineage>
</organism>
<dbReference type="InterPro" id="IPR000467">
    <property type="entry name" value="G_patch_dom"/>
</dbReference>
<evidence type="ECO:0000256" key="1">
    <source>
        <dbReference type="SAM" id="MobiDB-lite"/>
    </source>
</evidence>
<feature type="region of interest" description="Disordered" evidence="1">
    <location>
        <begin position="1227"/>
        <end position="1259"/>
    </location>
</feature>
<feature type="compositionally biased region" description="Low complexity" evidence="1">
    <location>
        <begin position="845"/>
        <end position="865"/>
    </location>
</feature>
<dbReference type="SMART" id="SM00443">
    <property type="entry name" value="G_patch"/>
    <property type="match status" value="1"/>
</dbReference>
<dbReference type="PANTHER" id="PTHR38899">
    <property type="entry name" value="DOMAIN OOKINETE PROTEIN, PUTATIVE-RELATED"/>
    <property type="match status" value="1"/>
</dbReference>
<feature type="region of interest" description="Disordered" evidence="1">
    <location>
        <begin position="1"/>
        <end position="126"/>
    </location>
</feature>
<feature type="region of interest" description="Disordered" evidence="1">
    <location>
        <begin position="838"/>
        <end position="882"/>
    </location>
</feature>
<feature type="compositionally biased region" description="Polar residues" evidence="1">
    <location>
        <begin position="1227"/>
        <end position="1237"/>
    </location>
</feature>
<feature type="compositionally biased region" description="Acidic residues" evidence="1">
    <location>
        <begin position="117"/>
        <end position="126"/>
    </location>
</feature>
<feature type="compositionally biased region" description="Low complexity" evidence="1">
    <location>
        <begin position="1238"/>
        <end position="1259"/>
    </location>
</feature>
<gene>
    <name evidence="3" type="ORF">PCOR1329_LOCUS21318</name>
</gene>
<feature type="compositionally biased region" description="Low complexity" evidence="1">
    <location>
        <begin position="709"/>
        <end position="720"/>
    </location>
</feature>
<proteinExistence type="predicted"/>
<evidence type="ECO:0000259" key="2">
    <source>
        <dbReference type="PROSITE" id="PS50174"/>
    </source>
</evidence>
<feature type="compositionally biased region" description="Low complexity" evidence="1">
    <location>
        <begin position="920"/>
        <end position="939"/>
    </location>
</feature>
<feature type="region of interest" description="Disordered" evidence="1">
    <location>
        <begin position="709"/>
        <end position="738"/>
    </location>
</feature>
<dbReference type="PROSITE" id="PS50174">
    <property type="entry name" value="G_PATCH"/>
    <property type="match status" value="1"/>
</dbReference>
<sequence>GSHNQWSRQGSAEEDRQASAPSPPLQQAPSEARPWRRCRRTSCPRLQAKLEDTPPRQPDGPAQSPELAAPLEAPAGPEAAAQQSAPAPSREPAEQAPADLPREAPEEGPNDAASCAEESDEDTLSDEEYLTYTTSVGEVPRARVLQMERDDGTASAPVDKRPSLVLGGLSASLLKRRGLELGLSDDWRRSKLEEKNARPEGPKIITAAVLPTESSVSSRRLRLQQPMPGAFPHHRTVIFMDWDDTLCPTTWIRNLLKEHLSEQWEWAEGEFGFDDFDWKDRIPAWFNQPLPDLPHIHDSIAELQLAVIDLIKVAQTYGVVCIVTNAVDGWVLKTCKKWLPKLKQYINGHGAIPPIAVLYGQQEYLHRKPHPASPAASLPFVDSQGELMLWKLEAFAKGLEHTSELYRTAELYSPTGHGRLKGGRLFGMPRSPKKTRRASSAAKLECGHQLCGHSVTWVADRGEKDVVSVVSIGDSEAEMQAGQLAVMALNSAQKWSRRRARAQSAPPDRQSGHPWIKNVKLEERPTVEQMIDQLRRLRDALPGIVAARSHMRLEPPDIGAGPPGPQGAAASAGCGARLRWCEQLPTQIDQFARERVRRRIGSPEDCIDGNQFDGNRFARPGSTDPIRRTRFARLGSPDLVRQTRFDRHSRQTWEWVLSADKDVIQHHLLSSLLAEDKPKPADEYHRTLREDRPPPVDARSLAARLLGEPAEPAPAAAGGPCPEGGGPSREEPEVHALQGSSVDAARTADASANGGVAWSCSARADLADDEGAGGRVGPVLGGGEVIVAVETTRHFQRGAELPPDIEVEWHGELGLHAVAGVAEEKIFVRRAPRSDLPRCASGANAADAPGDACPRPAGAPDRAGSGPAGAGGAGAAGRGAPHAGATCHLQEALDDYRARALLDRLLAGSASGSTDGCSEARAAGPPGPAAGEAGPLAPGSWGAPGGGRPEAQLGGPGELACWWPVLALAASEMALAAQHHHIQSICAGACSYVAQAFSKIRAQRWESLARMLLRRSSEAGRKVPSSLLAPPGAGTSIFLFDRRLGDAETGAAARAPGAARAALGDDEAVGRLVGGGGHAALGAIGWAVALVASLAERMWESGGRRAGARAQFEQQRLLGVGSEAAREGRGQLGAMAQKYRDRIAASSGISCSRAFESDFGKRILMKYGWKEGEGLGRRKHGRTDCLQAKRREQKAGLGAEKRKVTEELWDNWWADCFNSVARNISVNSSSDDGTGTKASAEASAPAAAARSQPGRASPR</sequence>
<comment type="caution">
    <text evidence="3">The sequence shown here is derived from an EMBL/GenBank/DDBJ whole genome shotgun (WGS) entry which is preliminary data.</text>
</comment>
<feature type="compositionally biased region" description="Polar residues" evidence="1">
    <location>
        <begin position="1"/>
        <end position="10"/>
    </location>
</feature>